<reference evidence="2" key="1">
    <citation type="submission" date="2019-06" db="EMBL/GenBank/DDBJ databases">
        <authorList>
            <person name="Murdoch R.W."/>
            <person name="Fathepure B."/>
        </authorList>
    </citation>
    <scope>NUCLEOTIDE SEQUENCE</scope>
</reference>
<name>A0A5B8RBX9_9ZZZZ</name>
<feature type="domain" description="Tle cognate immunity protein 4 C-terminal" evidence="1">
    <location>
        <begin position="57"/>
        <end position="206"/>
    </location>
</feature>
<sequence>MIPLRGGHILVYGEYDFAIGYVHDPIGTWTLKNAYAADYRKFAERIEFRREPGEENLPGGRGYCIMYGFIPETSPTGNEWENRYFTMKDNSEFMLTLEISEIGEKRKTLAEREASFSSIATRLASLGRIRYEKKASPVSLSFIDGAQSIVDTDESSGRLYMFVAQGGDSDPKKPFFQIEMNSGDLPKEEADRLWYSVLGSLRPRPGAF</sequence>
<evidence type="ECO:0000259" key="1">
    <source>
        <dbReference type="Pfam" id="PF18426"/>
    </source>
</evidence>
<dbReference type="InterPro" id="IPR041290">
    <property type="entry name" value="Tli4_C"/>
</dbReference>
<dbReference type="EMBL" id="MN079082">
    <property type="protein sequence ID" value="QEA04285.1"/>
    <property type="molecule type" value="Genomic_DNA"/>
</dbReference>
<evidence type="ECO:0000313" key="2">
    <source>
        <dbReference type="EMBL" id="QEA04285.1"/>
    </source>
</evidence>
<organism evidence="2">
    <name type="scientific">uncultured organism</name>
    <dbReference type="NCBI Taxonomy" id="155900"/>
    <lineage>
        <taxon>unclassified sequences</taxon>
        <taxon>environmental samples</taxon>
    </lineage>
</organism>
<protein>
    <recommendedName>
        <fullName evidence="1">Tle cognate immunity protein 4 C-terminal domain-containing protein</fullName>
    </recommendedName>
</protein>
<accession>A0A5B8RBX9</accession>
<dbReference type="AlphaFoldDB" id="A0A5B8RBX9"/>
<proteinExistence type="predicted"/>
<gene>
    <name evidence="2" type="ORF">KBTEX_00593</name>
</gene>
<dbReference type="Pfam" id="PF18426">
    <property type="entry name" value="Tli4_C"/>
    <property type="match status" value="1"/>
</dbReference>